<keyword evidence="2" id="KW-1185">Reference proteome</keyword>
<dbReference type="EMBL" id="BMAT01000930">
    <property type="protein sequence ID" value="GFR76590.1"/>
    <property type="molecule type" value="Genomic_DNA"/>
</dbReference>
<reference evidence="1 2" key="1">
    <citation type="journal article" date="2021" name="Elife">
        <title>Chloroplast acquisition without the gene transfer in kleptoplastic sea slugs, Plakobranchus ocellatus.</title>
        <authorList>
            <person name="Maeda T."/>
            <person name="Takahashi S."/>
            <person name="Yoshida T."/>
            <person name="Shimamura S."/>
            <person name="Takaki Y."/>
            <person name="Nagai Y."/>
            <person name="Toyoda A."/>
            <person name="Suzuki Y."/>
            <person name="Arimoto A."/>
            <person name="Ishii H."/>
            <person name="Satoh N."/>
            <person name="Nishiyama T."/>
            <person name="Hasebe M."/>
            <person name="Maruyama T."/>
            <person name="Minagawa J."/>
            <person name="Obokata J."/>
            <person name="Shigenobu S."/>
        </authorList>
    </citation>
    <scope>NUCLEOTIDE SEQUENCE [LARGE SCALE GENOMIC DNA]</scope>
</reference>
<evidence type="ECO:0000313" key="1">
    <source>
        <dbReference type="EMBL" id="GFR76590.1"/>
    </source>
</evidence>
<name>A0AAV4FUY3_9GAST</name>
<dbReference type="Proteomes" id="UP000762676">
    <property type="component" value="Unassembled WGS sequence"/>
</dbReference>
<dbReference type="AlphaFoldDB" id="A0AAV4FUY3"/>
<proteinExistence type="predicted"/>
<evidence type="ECO:0000313" key="2">
    <source>
        <dbReference type="Proteomes" id="UP000762676"/>
    </source>
</evidence>
<accession>A0AAV4FUY3</accession>
<organism evidence="1 2">
    <name type="scientific">Elysia marginata</name>
    <dbReference type="NCBI Taxonomy" id="1093978"/>
    <lineage>
        <taxon>Eukaryota</taxon>
        <taxon>Metazoa</taxon>
        <taxon>Spiralia</taxon>
        <taxon>Lophotrochozoa</taxon>
        <taxon>Mollusca</taxon>
        <taxon>Gastropoda</taxon>
        <taxon>Heterobranchia</taxon>
        <taxon>Euthyneura</taxon>
        <taxon>Panpulmonata</taxon>
        <taxon>Sacoglossa</taxon>
        <taxon>Placobranchoidea</taxon>
        <taxon>Plakobranchidae</taxon>
        <taxon>Elysia</taxon>
    </lineage>
</organism>
<comment type="caution">
    <text evidence="1">The sequence shown here is derived from an EMBL/GenBank/DDBJ whole genome shotgun (WGS) entry which is preliminary data.</text>
</comment>
<sequence>MPCYRSLYDDISTDRQESCHVNGHFMMTSAPIARHHAMLSVLVNQIYKTPETGHVSSNQKYQVTRKSFFCLRTSNWYVRLNFNAYFV</sequence>
<protein>
    <submittedName>
        <fullName evidence="1">Uncharacterized protein</fullName>
    </submittedName>
</protein>
<gene>
    <name evidence="1" type="ORF">ElyMa_000487000</name>
</gene>